<organism evidence="2 3">
    <name type="scientific">Tegillarca granosa</name>
    <name type="common">Malaysian cockle</name>
    <name type="synonym">Anadara granosa</name>
    <dbReference type="NCBI Taxonomy" id="220873"/>
    <lineage>
        <taxon>Eukaryota</taxon>
        <taxon>Metazoa</taxon>
        <taxon>Spiralia</taxon>
        <taxon>Lophotrochozoa</taxon>
        <taxon>Mollusca</taxon>
        <taxon>Bivalvia</taxon>
        <taxon>Autobranchia</taxon>
        <taxon>Pteriomorphia</taxon>
        <taxon>Arcoida</taxon>
        <taxon>Arcoidea</taxon>
        <taxon>Arcidae</taxon>
        <taxon>Tegillarca</taxon>
    </lineage>
</organism>
<sequence>MQTFYTHFVHSNFEANLNGGWADWNDWSVWGDCSTTCDEGIKYRNRERTCTNPEPLNGGNDCPGSNREVESTSCLLFQCPTTACGSGPGEHHKHPDPQKCNMFLNCGQQGETYEQACQPGLAWNEESNACDQSSANTCLAISKGYFQ</sequence>
<accession>A0ABQ9EAN0</accession>
<dbReference type="Pfam" id="PF00090">
    <property type="entry name" value="TSP_1"/>
    <property type="match status" value="1"/>
</dbReference>
<reference evidence="2 3" key="1">
    <citation type="submission" date="2022-12" db="EMBL/GenBank/DDBJ databases">
        <title>Chromosome-level genome of Tegillarca granosa.</title>
        <authorList>
            <person name="Kim J."/>
        </authorList>
    </citation>
    <scope>NUCLEOTIDE SEQUENCE [LARGE SCALE GENOMIC DNA]</scope>
    <source>
        <strain evidence="2">Teg-2019</strain>
        <tissue evidence="2">Adductor muscle</tissue>
    </source>
</reference>
<dbReference type="InterPro" id="IPR036508">
    <property type="entry name" value="Chitin-bd_dom_sf"/>
</dbReference>
<evidence type="ECO:0000313" key="3">
    <source>
        <dbReference type="Proteomes" id="UP001217089"/>
    </source>
</evidence>
<comment type="caution">
    <text evidence="2">The sequence shown here is derived from an EMBL/GenBank/DDBJ whole genome shotgun (WGS) entry which is preliminary data.</text>
</comment>
<evidence type="ECO:0000259" key="1">
    <source>
        <dbReference type="PROSITE" id="PS50940"/>
    </source>
</evidence>
<proteinExistence type="predicted"/>
<dbReference type="InterPro" id="IPR036383">
    <property type="entry name" value="TSP1_rpt_sf"/>
</dbReference>
<dbReference type="Gene3D" id="2.170.140.10">
    <property type="entry name" value="Chitin binding domain"/>
    <property type="match status" value="1"/>
</dbReference>
<dbReference type="InterPro" id="IPR002557">
    <property type="entry name" value="Chitin-bd_dom"/>
</dbReference>
<dbReference type="Proteomes" id="UP001217089">
    <property type="component" value="Unassembled WGS sequence"/>
</dbReference>
<dbReference type="PROSITE" id="PS50092">
    <property type="entry name" value="TSP1"/>
    <property type="match status" value="1"/>
</dbReference>
<dbReference type="EMBL" id="JARBDR010000918">
    <property type="protein sequence ID" value="KAJ8302240.1"/>
    <property type="molecule type" value="Genomic_DNA"/>
</dbReference>
<gene>
    <name evidence="2" type="ORF">KUTeg_021227</name>
</gene>
<protein>
    <recommendedName>
        <fullName evidence="1">Chitin-binding type-2 domain-containing protein</fullName>
    </recommendedName>
</protein>
<dbReference type="InterPro" id="IPR000884">
    <property type="entry name" value="TSP1_rpt"/>
</dbReference>
<keyword evidence="3" id="KW-1185">Reference proteome</keyword>
<dbReference type="SUPFAM" id="SSF57625">
    <property type="entry name" value="Invertebrate chitin-binding proteins"/>
    <property type="match status" value="1"/>
</dbReference>
<dbReference type="SMART" id="SM00494">
    <property type="entry name" value="ChtBD2"/>
    <property type="match status" value="1"/>
</dbReference>
<dbReference type="PROSITE" id="PS50940">
    <property type="entry name" value="CHIT_BIND_II"/>
    <property type="match status" value="1"/>
</dbReference>
<dbReference type="Gene3D" id="2.20.100.10">
    <property type="entry name" value="Thrombospondin type-1 (TSP1) repeat"/>
    <property type="match status" value="1"/>
</dbReference>
<dbReference type="Pfam" id="PF01607">
    <property type="entry name" value="CBM_14"/>
    <property type="match status" value="1"/>
</dbReference>
<dbReference type="SMART" id="SM00209">
    <property type="entry name" value="TSP1"/>
    <property type="match status" value="1"/>
</dbReference>
<evidence type="ECO:0000313" key="2">
    <source>
        <dbReference type="EMBL" id="KAJ8302240.1"/>
    </source>
</evidence>
<name>A0ABQ9EAN0_TEGGR</name>
<feature type="domain" description="Chitin-binding type-2" evidence="1">
    <location>
        <begin position="81"/>
        <end position="140"/>
    </location>
</feature>
<dbReference type="SUPFAM" id="SSF82895">
    <property type="entry name" value="TSP-1 type 1 repeat"/>
    <property type="match status" value="1"/>
</dbReference>